<dbReference type="InterPro" id="IPR018540">
    <property type="entry name" value="Spo0E-like"/>
</dbReference>
<gene>
    <name evidence="1" type="ORF">Q3C12_34550</name>
</gene>
<proteinExistence type="predicted"/>
<comment type="caution">
    <text evidence="1">The sequence shown here is derived from an EMBL/GenBank/DDBJ whole genome shotgun (WGS) entry which is preliminary data.</text>
</comment>
<organism evidence="1 2">
    <name type="scientific">Paenibacillus ehimensis</name>
    <dbReference type="NCBI Taxonomy" id="79264"/>
    <lineage>
        <taxon>Bacteria</taxon>
        <taxon>Bacillati</taxon>
        <taxon>Bacillota</taxon>
        <taxon>Bacilli</taxon>
        <taxon>Bacillales</taxon>
        <taxon>Paenibacillaceae</taxon>
        <taxon>Paenibacillus</taxon>
    </lineage>
</organism>
<dbReference type="InterPro" id="IPR037208">
    <property type="entry name" value="Spo0E-like_sf"/>
</dbReference>
<sequence>MNNKKLKRKIRKLRQQLIRLVEKKGSFSDKEVVKLSQRLDRYILVAQKSSSKLKLKVCG</sequence>
<dbReference type="Gene3D" id="4.10.280.10">
    <property type="entry name" value="Helix-loop-helix DNA-binding domain"/>
    <property type="match status" value="1"/>
</dbReference>
<dbReference type="Pfam" id="PF09388">
    <property type="entry name" value="SpoOE-like"/>
    <property type="match status" value="1"/>
</dbReference>
<evidence type="ECO:0000313" key="1">
    <source>
        <dbReference type="EMBL" id="MDO3682119.1"/>
    </source>
</evidence>
<dbReference type="EMBL" id="JAUMKJ010000102">
    <property type="protein sequence ID" value="MDO3682119.1"/>
    <property type="molecule type" value="Genomic_DNA"/>
</dbReference>
<dbReference type="RefSeq" id="WP_246063141.1">
    <property type="nucleotide sequence ID" value="NZ_JAUMKJ010000102.1"/>
</dbReference>
<accession>A0ABT8VMB6</accession>
<evidence type="ECO:0000313" key="2">
    <source>
        <dbReference type="Proteomes" id="UP001168883"/>
    </source>
</evidence>
<keyword evidence="2" id="KW-1185">Reference proteome</keyword>
<reference evidence="1" key="1">
    <citation type="submission" date="2023-07" db="EMBL/GenBank/DDBJ databases">
        <authorList>
            <person name="Aktuganov G."/>
            <person name="Boyko T."/>
            <person name="Delegan Y."/>
            <person name="Galimzianova N."/>
            <person name="Gilvanova E."/>
            <person name="Korobov V."/>
            <person name="Kuzmina L."/>
            <person name="Melentiev A."/>
            <person name="Milman P."/>
            <person name="Ryabova A."/>
            <person name="Stupak E."/>
            <person name="Yasakov T."/>
            <person name="Zharikova N."/>
            <person name="Zhurenko E."/>
        </authorList>
    </citation>
    <scope>NUCLEOTIDE SEQUENCE</scope>
    <source>
        <strain evidence="1">IB-739</strain>
    </source>
</reference>
<dbReference type="Proteomes" id="UP001168883">
    <property type="component" value="Unassembled WGS sequence"/>
</dbReference>
<dbReference type="InterPro" id="IPR036638">
    <property type="entry name" value="HLH_DNA-bd_sf"/>
</dbReference>
<dbReference type="SUPFAM" id="SSF140500">
    <property type="entry name" value="BAS1536-like"/>
    <property type="match status" value="1"/>
</dbReference>
<protein>
    <submittedName>
        <fullName evidence="1">Aspartyl-phosphate phosphatase Spo0E family protein</fullName>
    </submittedName>
</protein>
<name>A0ABT8VMB6_9BACL</name>